<dbReference type="Proteomes" id="UP000199439">
    <property type="component" value="Unassembled WGS sequence"/>
</dbReference>
<evidence type="ECO:0000313" key="2">
    <source>
        <dbReference type="EMBL" id="SFD39800.1"/>
    </source>
</evidence>
<gene>
    <name evidence="2" type="ORF">SAMN04487987_11249</name>
</gene>
<organism evidence="2 3">
    <name type="scientific">Algibacter pectinivorans</name>
    <dbReference type="NCBI Taxonomy" id="870482"/>
    <lineage>
        <taxon>Bacteria</taxon>
        <taxon>Pseudomonadati</taxon>
        <taxon>Bacteroidota</taxon>
        <taxon>Flavobacteriia</taxon>
        <taxon>Flavobacteriales</taxon>
        <taxon>Flavobacteriaceae</taxon>
        <taxon>Algibacter</taxon>
    </lineage>
</organism>
<dbReference type="AlphaFoldDB" id="A0A1I1S9X1"/>
<feature type="compositionally biased region" description="Low complexity" evidence="1">
    <location>
        <begin position="128"/>
        <end position="143"/>
    </location>
</feature>
<evidence type="ECO:0000256" key="1">
    <source>
        <dbReference type="SAM" id="MobiDB-lite"/>
    </source>
</evidence>
<accession>A0A1I1S9X1</accession>
<keyword evidence="3" id="KW-1185">Reference proteome</keyword>
<feature type="region of interest" description="Disordered" evidence="1">
    <location>
        <begin position="198"/>
        <end position="220"/>
    </location>
</feature>
<evidence type="ECO:0000313" key="3">
    <source>
        <dbReference type="Proteomes" id="UP000199439"/>
    </source>
</evidence>
<dbReference type="EMBL" id="FOMI01000012">
    <property type="protein sequence ID" value="SFD39800.1"/>
    <property type="molecule type" value="Genomic_DNA"/>
</dbReference>
<sequence>MKVENKNGCCPELPDGKTCDYLDFVYRLTHYTDVKQDNQSQRVPVEVALHVRVERCSGPLQLGNLVYSTTLLPGEKVRLYTQDRRSRFSFDSETQLSYRHEQSAEEQYYLDSYEKFMSDLDSREDINSSESSSGTNSTNASTSGLLGTIVNGPSARISGSFDASSTKDFMRELSIHAEASHNKSIQMTRESSAIQVGEVSTKTHAEGESESHVESSSRTFHNENRCHSVTYLFYQVDKQQTTKVSIKAIKTRVIDQATPSGVVNNPMLTNAKLSVVPTAVLATSSKLPEKIKELKAINSDNNPRYTAAYVASNARYNVAQPLSETVRLKALENVKNNLIAANILSKEGGATEQTIAEFSFEYKTSIPTAGVVVKGCLDNCNVCEESLMEDIKLDLEHKSLQNKLLQKQIELLEKSQEYRCCPTEDVVDDED</sequence>
<feature type="compositionally biased region" description="Basic and acidic residues" evidence="1">
    <location>
        <begin position="201"/>
        <end position="220"/>
    </location>
</feature>
<reference evidence="3" key="1">
    <citation type="submission" date="2016-10" db="EMBL/GenBank/DDBJ databases">
        <authorList>
            <person name="Varghese N."/>
            <person name="Submissions S."/>
        </authorList>
    </citation>
    <scope>NUCLEOTIDE SEQUENCE [LARGE SCALE GENOMIC DNA]</scope>
    <source>
        <strain evidence="3">DSM 25730</strain>
    </source>
</reference>
<proteinExistence type="predicted"/>
<dbReference type="RefSeq" id="WP_092853638.1">
    <property type="nucleotide sequence ID" value="NZ_FOMI01000012.1"/>
</dbReference>
<name>A0A1I1S9X1_9FLAO</name>
<protein>
    <submittedName>
        <fullName evidence="2">Uncharacterized protein</fullName>
    </submittedName>
</protein>
<feature type="region of interest" description="Disordered" evidence="1">
    <location>
        <begin position="122"/>
        <end position="145"/>
    </location>
</feature>
<dbReference type="STRING" id="870482.SAMN04487987_11249"/>
<dbReference type="OrthoDB" id="33953at2"/>